<reference evidence="13 14" key="1">
    <citation type="submission" date="2020-08" db="EMBL/GenBank/DDBJ databases">
        <authorList>
            <person name="Hejnol A."/>
        </authorList>
    </citation>
    <scope>NUCLEOTIDE SEQUENCE [LARGE SCALE GENOMIC DNA]</scope>
</reference>
<dbReference type="Gene3D" id="3.40.140.100">
    <property type="entry name" value="Ubiquitin-like modifier-activating enzyme ATG7 C-terminal domain"/>
    <property type="match status" value="1"/>
</dbReference>
<dbReference type="InterPro" id="IPR042523">
    <property type="entry name" value="Atg7_N_2"/>
</dbReference>
<evidence type="ECO:0000256" key="10">
    <source>
        <dbReference type="RuleBase" id="RU366022"/>
    </source>
</evidence>
<sequence>MEQSQVQFVPFNSCISGAFWQKFSENKLEHYKLDDSNIQLIGYYCNNEQPGLPCTFNVDHESFEELRLGRNNFRSEGFLKNFNTVDDFKNCDQGVYAKEAGRKLWQDITSGKIFDDVSLLNRFCVLTYADLKKYHYYYWFNFIGLTGLEKFSLINPIRQMNDQEVILIYQEIQKLSGKIEPFFGVRKTNNAIEFLQLKEISKSLQNKEEIFVVCCDPSSNDYPGWPCRNLIISACYHWGKFSDRLRVVCFRSRKPELSIEFTVQLKDLSNLEECPKVVGWEKNEKGKYGPRMVNMASNMDPNKLADGAVDLNLKLMRWRLMPDLDLDRIKNLKCLLLGAGTLGCNVARNLLGWGVRTITLVDNGKISYSNPVRQSLFFFEDSLNGGKPKAETAAINLKKIFPGVKATGISLSIPMPGHQALPDVRKDVEKIQELMLEHDVTFLLMDTRESRWLPTLLGAKYNKLIINAALGFDSYLVMRHGLKSNTNLGCYFCTDVVAPGNSQKDRTLDQQCTVSRPGMSMIAASIAVELLMTIIQHPLGGEAPADTSCEVEVEEGLLGIVPHHIRGHMSKFTQVFPTSLAFNHCSACSKPVLDAFEKDEFEFLLKVFNEFDYLEKVSGLDELQKGSSDAVVDYSDIDELSDD</sequence>
<comment type="subcellular location">
    <subcellularLocation>
        <location evidence="10">Cytoplasm</location>
    </subcellularLocation>
    <subcellularLocation>
        <location evidence="10">Preautophagosomal structure</location>
    </subcellularLocation>
</comment>
<name>A0A7I8V3Q2_9ANNE</name>
<comment type="similarity">
    <text evidence="1 10">Belongs to the ATG7 family.</text>
</comment>
<dbReference type="FunFam" id="3.40.140.70:FF:000001">
    <property type="entry name" value="Ubiquitin-like modifier-activating enzyme atg7"/>
    <property type="match status" value="1"/>
</dbReference>
<evidence type="ECO:0000256" key="6">
    <source>
        <dbReference type="ARBA" id="ARBA00022786"/>
    </source>
</evidence>
<dbReference type="GO" id="GO:0019778">
    <property type="term" value="F:Atg12 activating enzyme activity"/>
    <property type="evidence" value="ECO:0007669"/>
    <property type="project" value="TreeGrafter"/>
</dbReference>
<dbReference type="Gene3D" id="3.40.50.720">
    <property type="entry name" value="NAD(P)-binding Rossmann-like Domain"/>
    <property type="match status" value="1"/>
</dbReference>
<evidence type="ECO:0000256" key="3">
    <source>
        <dbReference type="ARBA" id="ARBA00017647"/>
    </source>
</evidence>
<feature type="domain" description="THIF-type NAD/FAD binding fold" evidence="11">
    <location>
        <begin position="316"/>
        <end position="538"/>
    </location>
</feature>
<dbReference type="InterPro" id="IPR042522">
    <property type="entry name" value="Atg7_N_1"/>
</dbReference>
<evidence type="ECO:0000313" key="14">
    <source>
        <dbReference type="Proteomes" id="UP000549394"/>
    </source>
</evidence>
<keyword evidence="6 10" id="KW-0833">Ubl conjugation pathway</keyword>
<dbReference type="Gene3D" id="3.40.140.70">
    <property type="entry name" value="Ubiquitin-like modifier-activating enzyme ATG7 N-terminal domain"/>
    <property type="match status" value="1"/>
</dbReference>
<dbReference type="AlphaFoldDB" id="A0A7I8V3Q2"/>
<feature type="active site" description="Glycyl thioester intermediate" evidence="9">
    <location>
        <position position="512"/>
    </location>
</feature>
<feature type="domain" description="Ubiquitin-like modifier-activating enzyme Atg7 N-terminal" evidence="12">
    <location>
        <begin position="6"/>
        <end position="299"/>
    </location>
</feature>
<dbReference type="FunFam" id="3.40.50.720:FF:000395">
    <property type="entry name" value="ubiquitin-like modifier-activating enzyme ATG7"/>
    <property type="match status" value="1"/>
</dbReference>
<dbReference type="NCBIfam" id="TIGR01381">
    <property type="entry name" value="E1_like_apg7"/>
    <property type="match status" value="1"/>
</dbReference>
<comment type="function">
    <text evidence="10">E1-like activating enzyme involved in the 2 ubiquitin-like systems required for autophagy.</text>
</comment>
<dbReference type="GO" id="GO:0000407">
    <property type="term" value="C:phagophore assembly site"/>
    <property type="evidence" value="ECO:0007669"/>
    <property type="project" value="UniProtKB-SubCell"/>
</dbReference>
<keyword evidence="8 10" id="KW-0072">Autophagy</keyword>
<dbReference type="CDD" id="cd01486">
    <property type="entry name" value="Apg7"/>
    <property type="match status" value="1"/>
</dbReference>
<evidence type="ECO:0000256" key="5">
    <source>
        <dbReference type="ARBA" id="ARBA00022490"/>
    </source>
</evidence>
<dbReference type="Proteomes" id="UP000549394">
    <property type="component" value="Unassembled WGS sequence"/>
</dbReference>
<gene>
    <name evidence="13" type="ORF">DGYR_LOCUS132</name>
</gene>
<dbReference type="Pfam" id="PF16420">
    <property type="entry name" value="ATG7_N"/>
    <property type="match status" value="1"/>
</dbReference>
<evidence type="ECO:0000259" key="11">
    <source>
        <dbReference type="Pfam" id="PF00899"/>
    </source>
</evidence>
<keyword evidence="5 10" id="KW-0963">Cytoplasm</keyword>
<dbReference type="GO" id="GO:0032446">
    <property type="term" value="P:protein modification by small protein conjugation"/>
    <property type="evidence" value="ECO:0007669"/>
    <property type="project" value="TreeGrafter"/>
</dbReference>
<evidence type="ECO:0000256" key="9">
    <source>
        <dbReference type="PIRSR" id="PIRSR606285-1"/>
    </source>
</evidence>
<keyword evidence="14" id="KW-1185">Reference proteome</keyword>
<organism evidence="13 14">
    <name type="scientific">Dimorphilus gyrociliatus</name>
    <dbReference type="NCBI Taxonomy" id="2664684"/>
    <lineage>
        <taxon>Eukaryota</taxon>
        <taxon>Metazoa</taxon>
        <taxon>Spiralia</taxon>
        <taxon>Lophotrochozoa</taxon>
        <taxon>Annelida</taxon>
        <taxon>Polychaeta</taxon>
        <taxon>Polychaeta incertae sedis</taxon>
        <taxon>Dinophilidae</taxon>
        <taxon>Dimorphilus</taxon>
    </lineage>
</organism>
<evidence type="ECO:0000313" key="13">
    <source>
        <dbReference type="EMBL" id="CAD5110770.1"/>
    </source>
</evidence>
<protein>
    <recommendedName>
        <fullName evidence="3 10">Ubiquitin-like modifier-activating enzyme ATG7</fullName>
    </recommendedName>
    <alternativeName>
        <fullName evidence="10">Autophagy-related protein 7</fullName>
    </alternativeName>
</protein>
<keyword evidence="4 10" id="KW-0813">Transport</keyword>
<evidence type="ECO:0000256" key="4">
    <source>
        <dbReference type="ARBA" id="ARBA00022448"/>
    </source>
</evidence>
<evidence type="ECO:0000256" key="7">
    <source>
        <dbReference type="ARBA" id="ARBA00022927"/>
    </source>
</evidence>
<dbReference type="InterPro" id="IPR032197">
    <property type="entry name" value="Atg7_N"/>
</dbReference>
<dbReference type="EMBL" id="CAJFCJ010000001">
    <property type="protein sequence ID" value="CAD5110770.1"/>
    <property type="molecule type" value="Genomic_DNA"/>
</dbReference>
<dbReference type="GO" id="GO:0034727">
    <property type="term" value="P:piecemeal microautophagy of the nucleus"/>
    <property type="evidence" value="ECO:0007669"/>
    <property type="project" value="TreeGrafter"/>
</dbReference>
<evidence type="ECO:0000259" key="12">
    <source>
        <dbReference type="Pfam" id="PF16420"/>
    </source>
</evidence>
<dbReference type="GO" id="GO:0015031">
    <property type="term" value="P:protein transport"/>
    <property type="evidence" value="ECO:0007669"/>
    <property type="project" value="UniProtKB-UniRule"/>
</dbReference>
<dbReference type="PANTHER" id="PTHR10953">
    <property type="entry name" value="UBIQUITIN-ACTIVATING ENZYME E1"/>
    <property type="match status" value="1"/>
</dbReference>
<comment type="subunit">
    <text evidence="2 10">Homodimer.</text>
</comment>
<evidence type="ECO:0000256" key="8">
    <source>
        <dbReference type="ARBA" id="ARBA00023006"/>
    </source>
</evidence>
<keyword evidence="7 10" id="KW-0653">Protein transport</keyword>
<dbReference type="InterPro" id="IPR035985">
    <property type="entry name" value="Ubiquitin-activating_enz"/>
</dbReference>
<dbReference type="GO" id="GO:0000422">
    <property type="term" value="P:autophagy of mitochondrion"/>
    <property type="evidence" value="ECO:0007669"/>
    <property type="project" value="TreeGrafter"/>
</dbReference>
<dbReference type="PANTHER" id="PTHR10953:SF3">
    <property type="entry name" value="UBIQUITIN-LIKE MODIFIER-ACTIVATING ENZYME ATG7"/>
    <property type="match status" value="1"/>
</dbReference>
<dbReference type="GO" id="GO:0006995">
    <property type="term" value="P:cellular response to nitrogen starvation"/>
    <property type="evidence" value="ECO:0007669"/>
    <property type="project" value="TreeGrafter"/>
</dbReference>
<evidence type="ECO:0000256" key="2">
    <source>
        <dbReference type="ARBA" id="ARBA00011738"/>
    </source>
</evidence>
<accession>A0A7I8V3Q2</accession>
<dbReference type="SUPFAM" id="SSF69572">
    <property type="entry name" value="Activating enzymes of the ubiquitin-like proteins"/>
    <property type="match status" value="1"/>
</dbReference>
<comment type="caution">
    <text evidence="13">The sequence shown here is derived from an EMBL/GenBank/DDBJ whole genome shotgun (WGS) entry which is preliminary data.</text>
</comment>
<dbReference type="Pfam" id="PF00899">
    <property type="entry name" value="ThiF"/>
    <property type="match status" value="1"/>
</dbReference>
<dbReference type="InterPro" id="IPR045886">
    <property type="entry name" value="ThiF/MoeB/HesA"/>
</dbReference>
<proteinExistence type="inferred from homology"/>
<evidence type="ECO:0000256" key="1">
    <source>
        <dbReference type="ARBA" id="ARBA00010931"/>
    </source>
</evidence>
<dbReference type="GO" id="GO:0019779">
    <property type="term" value="F:Atg8 activating enzyme activity"/>
    <property type="evidence" value="ECO:0007669"/>
    <property type="project" value="TreeGrafter"/>
</dbReference>
<dbReference type="GO" id="GO:0000045">
    <property type="term" value="P:autophagosome assembly"/>
    <property type="evidence" value="ECO:0007669"/>
    <property type="project" value="TreeGrafter"/>
</dbReference>
<dbReference type="InterPro" id="IPR006285">
    <property type="entry name" value="Atg7"/>
</dbReference>
<dbReference type="InterPro" id="IPR000594">
    <property type="entry name" value="ThiF_NAD_FAD-bd"/>
</dbReference>
<dbReference type="OrthoDB" id="338614at2759"/>